<reference evidence="8" key="3">
    <citation type="submission" date="2015-06" db="UniProtKB">
        <authorList>
            <consortium name="EnsemblMetazoa"/>
        </authorList>
    </citation>
    <scope>IDENTIFICATION</scope>
</reference>
<dbReference type="RefSeq" id="XP_009021150.1">
    <property type="nucleotide sequence ID" value="XM_009022902.1"/>
</dbReference>
<evidence type="ECO:0000256" key="3">
    <source>
        <dbReference type="ARBA" id="ARBA00022525"/>
    </source>
</evidence>
<dbReference type="PANTHER" id="PTHR14592">
    <property type="entry name" value="UNCHARACTERIZED FAM3"/>
    <property type="match status" value="1"/>
</dbReference>
<reference evidence="9" key="1">
    <citation type="submission" date="2012-12" db="EMBL/GenBank/DDBJ databases">
        <authorList>
            <person name="Hellsten U."/>
            <person name="Grimwood J."/>
            <person name="Chapman J.A."/>
            <person name="Shapiro H."/>
            <person name="Aerts A."/>
            <person name="Otillar R.P."/>
            <person name="Terry A.Y."/>
            <person name="Boore J.L."/>
            <person name="Simakov O."/>
            <person name="Marletaz F."/>
            <person name="Cho S.-J."/>
            <person name="Edsinger-Gonzales E."/>
            <person name="Havlak P."/>
            <person name="Kuo D.-H."/>
            <person name="Larsson T."/>
            <person name="Lv J."/>
            <person name="Arendt D."/>
            <person name="Savage R."/>
            <person name="Osoegawa K."/>
            <person name="de Jong P."/>
            <person name="Lindberg D.R."/>
            <person name="Seaver E.C."/>
            <person name="Weisblat D.A."/>
            <person name="Putnam N.H."/>
            <person name="Grigoriev I.V."/>
            <person name="Rokhsar D.S."/>
        </authorList>
    </citation>
    <scope>NUCLEOTIDE SEQUENCE</scope>
</reference>
<dbReference type="KEGG" id="hro:HELRODRAFT_175481"/>
<evidence type="ECO:0000256" key="4">
    <source>
        <dbReference type="ARBA" id="ARBA00022729"/>
    </source>
</evidence>
<dbReference type="GO" id="GO:0005615">
    <property type="term" value="C:extracellular space"/>
    <property type="evidence" value="ECO:0000318"/>
    <property type="project" value="GO_Central"/>
</dbReference>
<dbReference type="InParanoid" id="T1F9A9"/>
<dbReference type="AlphaFoldDB" id="T1F9A9"/>
<evidence type="ECO:0000256" key="1">
    <source>
        <dbReference type="ARBA" id="ARBA00004613"/>
    </source>
</evidence>
<evidence type="ECO:0000256" key="5">
    <source>
        <dbReference type="ARBA" id="ARBA00023157"/>
    </source>
</evidence>
<keyword evidence="5" id="KW-1015">Disulfide bond</keyword>
<dbReference type="EnsemblMetazoa" id="HelroT175481">
    <property type="protein sequence ID" value="HelroP175481"/>
    <property type="gene ID" value="HelroG175481"/>
</dbReference>
<dbReference type="OrthoDB" id="440755at2759"/>
<sequence>MPSCTLNEGQEVTKHLKSITTNKIILFATEASRLHLHRGMVKVLQSFGSSMIHKLASNDTYIMVGQKGVHKGSALEKFKKYYQSVIVQMSGCISKYGVGELRFVAPSIISPGYSFIVPLKILNSNDNNVDSNSSNSNNVHSNSSNNNSIIIIDSKISVMVDASRTEMSFYKLTYHSKIYANIKNLTTSFTRSRSSLALPLKTSVEDESFFSSSSSSSSLLTEVEDEETWEKKKEKKENEKGLLPRCSEIISCPKHTFALRVFTGVQNIVKPAVCIDGVLYSSRLFGRGLNVLVYQPHAMQVVRTAHFDTYSTGYTFAHTSAHLRFDNTQHNTADGSALEFFKNVHKDELIIVFTHDDAFYNLKIELKHQLMKFGSYYIHQLRNRNAWLLIGRLNLTLNSPYEYIKFSTYGSYDWSEPVNIKECINKSFVGTLKNNMAAPDVQRLHFCIKHSLNTGLCSSFNVWQKFDVMPLQNERIPSDHQVFHIPIIMFLSAHKSRRHADGGIVEPTLIRCSQVFKLLLPGFFMPSTTFQRTIPQPYVADTLCSLCQ</sequence>
<keyword evidence="4" id="KW-0732">Signal</keyword>
<evidence type="ECO:0000313" key="8">
    <source>
        <dbReference type="EnsemblMetazoa" id="HelroP175481"/>
    </source>
</evidence>
<evidence type="ECO:0000313" key="7">
    <source>
        <dbReference type="EMBL" id="ESO00979.1"/>
    </source>
</evidence>
<protein>
    <recommendedName>
        <fullName evidence="6">ILEI/PANDER domain-containing protein</fullName>
    </recommendedName>
</protein>
<evidence type="ECO:0000313" key="9">
    <source>
        <dbReference type="Proteomes" id="UP000015101"/>
    </source>
</evidence>
<dbReference type="HOGENOM" id="CLU_497224_0_0_1"/>
<keyword evidence="9" id="KW-1185">Reference proteome</keyword>
<reference evidence="7 9" key="2">
    <citation type="journal article" date="2013" name="Nature">
        <title>Insights into bilaterian evolution from three spiralian genomes.</title>
        <authorList>
            <person name="Simakov O."/>
            <person name="Marletaz F."/>
            <person name="Cho S.J."/>
            <person name="Edsinger-Gonzales E."/>
            <person name="Havlak P."/>
            <person name="Hellsten U."/>
            <person name="Kuo D.H."/>
            <person name="Larsson T."/>
            <person name="Lv J."/>
            <person name="Arendt D."/>
            <person name="Savage R."/>
            <person name="Osoegawa K."/>
            <person name="de Jong P."/>
            <person name="Grimwood J."/>
            <person name="Chapman J.A."/>
            <person name="Shapiro H."/>
            <person name="Aerts A."/>
            <person name="Otillar R.P."/>
            <person name="Terry A.Y."/>
            <person name="Boore J.L."/>
            <person name="Grigoriev I.V."/>
            <person name="Lindberg D.R."/>
            <person name="Seaver E.C."/>
            <person name="Weisblat D.A."/>
            <person name="Putnam N.H."/>
            <person name="Rokhsar D.S."/>
        </authorList>
    </citation>
    <scope>NUCLEOTIDE SEQUENCE</scope>
</reference>
<dbReference type="InterPro" id="IPR039220">
    <property type="entry name" value="FAM3"/>
</dbReference>
<evidence type="ECO:0000256" key="2">
    <source>
        <dbReference type="ARBA" id="ARBA00010905"/>
    </source>
</evidence>
<organism evidence="8 9">
    <name type="scientific">Helobdella robusta</name>
    <name type="common">Californian leech</name>
    <dbReference type="NCBI Taxonomy" id="6412"/>
    <lineage>
        <taxon>Eukaryota</taxon>
        <taxon>Metazoa</taxon>
        <taxon>Spiralia</taxon>
        <taxon>Lophotrochozoa</taxon>
        <taxon>Annelida</taxon>
        <taxon>Clitellata</taxon>
        <taxon>Hirudinea</taxon>
        <taxon>Rhynchobdellida</taxon>
        <taxon>Glossiphoniidae</taxon>
        <taxon>Helobdella</taxon>
    </lineage>
</organism>
<dbReference type="EMBL" id="AMQM01005292">
    <property type="status" value="NOT_ANNOTATED_CDS"/>
    <property type="molecule type" value="Genomic_DNA"/>
</dbReference>
<evidence type="ECO:0000259" key="6">
    <source>
        <dbReference type="Pfam" id="PF15711"/>
    </source>
</evidence>
<accession>T1F9A9</accession>
<dbReference type="STRING" id="6412.T1F9A9"/>
<dbReference type="EMBL" id="KB096864">
    <property type="protein sequence ID" value="ESO00979.1"/>
    <property type="molecule type" value="Genomic_DNA"/>
</dbReference>
<comment type="subcellular location">
    <subcellularLocation>
        <location evidence="1">Secreted</location>
    </subcellularLocation>
</comment>
<dbReference type="PROSITE" id="PS52031">
    <property type="entry name" value="GG_LECTIN"/>
    <property type="match status" value="1"/>
</dbReference>
<feature type="domain" description="ILEI/PANDER" evidence="6">
    <location>
        <begin position="7"/>
        <end position="68"/>
    </location>
</feature>
<comment type="similarity">
    <text evidence="2">Belongs to the FAM3 family.</text>
</comment>
<dbReference type="Proteomes" id="UP000015101">
    <property type="component" value="Unassembled WGS sequence"/>
</dbReference>
<proteinExistence type="inferred from homology"/>
<keyword evidence="3" id="KW-0964">Secreted</keyword>
<name>T1F9A9_HELRO</name>
<gene>
    <name evidence="8" type="primary">20205408</name>
    <name evidence="7" type="ORF">HELRODRAFT_175481</name>
</gene>
<dbReference type="Pfam" id="PF15711">
    <property type="entry name" value="ILEI"/>
    <property type="match status" value="2"/>
</dbReference>
<feature type="domain" description="ILEI/PANDER" evidence="6">
    <location>
        <begin position="287"/>
        <end position="392"/>
    </location>
</feature>
<dbReference type="GeneID" id="20205408"/>
<dbReference type="InterPro" id="IPR039477">
    <property type="entry name" value="ILEI/PANDER_dom"/>
</dbReference>
<dbReference type="CTD" id="20205408"/>